<feature type="transmembrane region" description="Helical" evidence="1">
    <location>
        <begin position="51"/>
        <end position="68"/>
    </location>
</feature>
<evidence type="ECO:0008006" key="4">
    <source>
        <dbReference type="Google" id="ProtNLM"/>
    </source>
</evidence>
<feature type="transmembrane region" description="Helical" evidence="1">
    <location>
        <begin position="229"/>
        <end position="249"/>
    </location>
</feature>
<evidence type="ECO:0000313" key="3">
    <source>
        <dbReference type="Proteomes" id="UP000239874"/>
    </source>
</evidence>
<protein>
    <recommendedName>
        <fullName evidence="4">Secreted protein</fullName>
    </recommendedName>
</protein>
<keyword evidence="1" id="KW-0472">Membrane</keyword>
<keyword evidence="1" id="KW-1133">Transmembrane helix</keyword>
<sequence length="459" mass="48364">MQPAERTEVGMARIGYSRLDELSPRAAAAAVRSRLDATDVRAFARSSPARLVALGLLLLGLCLVNGAITSGEVGHRQHALDYLLDEAEPDANSAQHLYTSLSVADAAAGTAFISGGLEPKPVRDRYDQAVGEAAAELVAQSDNAGTPGSATPDADTRLRTGVATALPVYTGLIETARANNREGHPVGAAYQSEASNLMQTTMLPTAQELQEHRSAAIAATQRQHVRPPWAAIVLPILTLAALVAAQFYLTRRWHRVLNPGLLMASGILLILLAWTVIAGSFSAVATTSGRDDGAVPGAQLTESRILAQQARAAETLKLVRRDASGDYDHTYDTATARLDDLLTHYPGDAPGADDVRNAHAALGRWRSAHQRMNDALGRGDFPAATVVAIGADPAQASAAVDTLDTALAAGMGETRNTLRGEISDAARSLDFLAPGALTLAVLSAVFVVAGLWPRLREYR</sequence>
<organism evidence="2 3">
    <name type="scientific">Nocardia nova</name>
    <dbReference type="NCBI Taxonomy" id="37330"/>
    <lineage>
        <taxon>Bacteria</taxon>
        <taxon>Bacillati</taxon>
        <taxon>Actinomycetota</taxon>
        <taxon>Actinomycetes</taxon>
        <taxon>Mycobacteriales</taxon>
        <taxon>Nocardiaceae</taxon>
        <taxon>Nocardia</taxon>
    </lineage>
</organism>
<feature type="transmembrane region" description="Helical" evidence="1">
    <location>
        <begin position="431"/>
        <end position="452"/>
    </location>
</feature>
<accession>A0A2S6AGE5</accession>
<dbReference type="Proteomes" id="UP000239874">
    <property type="component" value="Unassembled WGS sequence"/>
</dbReference>
<comment type="caution">
    <text evidence="2">The sequence shown here is derived from an EMBL/GenBank/DDBJ whole genome shotgun (WGS) entry which is preliminary data.</text>
</comment>
<dbReference type="AlphaFoldDB" id="A0A2S6AGE5"/>
<evidence type="ECO:0000313" key="2">
    <source>
        <dbReference type="EMBL" id="PPJ33852.1"/>
    </source>
</evidence>
<keyword evidence="1" id="KW-0812">Transmembrane</keyword>
<gene>
    <name evidence="2" type="ORF">C5E45_31665</name>
</gene>
<evidence type="ECO:0000256" key="1">
    <source>
        <dbReference type="SAM" id="Phobius"/>
    </source>
</evidence>
<dbReference type="EMBL" id="PSZC01000035">
    <property type="protein sequence ID" value="PPJ33852.1"/>
    <property type="molecule type" value="Genomic_DNA"/>
</dbReference>
<proteinExistence type="predicted"/>
<reference evidence="2 3" key="1">
    <citation type="submission" date="2018-02" db="EMBL/GenBank/DDBJ databases">
        <title>8 Nocardia nova and 1 Nocardia cyriacigeorgica strain used for evolution to TMP-SMX.</title>
        <authorList>
            <person name="Mehta H."/>
            <person name="Weng J."/>
            <person name="Shamoo Y."/>
        </authorList>
    </citation>
    <scope>NUCLEOTIDE SEQUENCE [LARGE SCALE GENOMIC DNA]</scope>
    <source>
        <strain evidence="2 3">MDA3139</strain>
    </source>
</reference>
<name>A0A2S6AGE5_9NOCA</name>
<feature type="transmembrane region" description="Helical" evidence="1">
    <location>
        <begin position="261"/>
        <end position="281"/>
    </location>
</feature>